<dbReference type="InterPro" id="IPR000182">
    <property type="entry name" value="GNAT_dom"/>
</dbReference>
<accession>A0A542DRT9</accession>
<dbReference type="AlphaFoldDB" id="A0A542DRT9"/>
<proteinExistence type="predicted"/>
<sequence>MIHTLRDIRTERLLLRRIREDDLSAVIEIQTDPATHEHGGPPPSEEEARTLFAEWRRQWAEHGLGYWMVEESASGTVIGLGGVRYKEIEGETILNLAYRFRPSAWGNGYAMEMAAPTVEWAERELAGTPVVIVTNPGNTPARRVADKLGFRLYREGPYREGGKDVPAVFYRK</sequence>
<dbReference type="InterPro" id="IPR016181">
    <property type="entry name" value="Acyl_CoA_acyltransferase"/>
</dbReference>
<keyword evidence="2" id="KW-0808">Transferase</keyword>
<protein>
    <submittedName>
        <fullName evidence="2">RimJ/RimL family protein N-acetyltransferase</fullName>
    </submittedName>
</protein>
<dbReference type="RefSeq" id="WP_142001185.1">
    <property type="nucleotide sequence ID" value="NZ_VFML01000001.1"/>
</dbReference>
<dbReference type="SUPFAM" id="SSF55729">
    <property type="entry name" value="Acyl-CoA N-acyltransferases (Nat)"/>
    <property type="match status" value="1"/>
</dbReference>
<dbReference type="OrthoDB" id="3533156at2"/>
<name>A0A542DRT9_AMYCI</name>
<evidence type="ECO:0000313" key="3">
    <source>
        <dbReference type="Proteomes" id="UP000320876"/>
    </source>
</evidence>
<evidence type="ECO:0000313" key="2">
    <source>
        <dbReference type="EMBL" id="TQJ05694.1"/>
    </source>
</evidence>
<gene>
    <name evidence="2" type="ORF">FB471_5531</name>
</gene>
<organism evidence="2 3">
    <name type="scientific">Amycolatopsis cihanbeyliensis</name>
    <dbReference type="NCBI Taxonomy" id="1128664"/>
    <lineage>
        <taxon>Bacteria</taxon>
        <taxon>Bacillati</taxon>
        <taxon>Actinomycetota</taxon>
        <taxon>Actinomycetes</taxon>
        <taxon>Pseudonocardiales</taxon>
        <taxon>Pseudonocardiaceae</taxon>
        <taxon>Amycolatopsis</taxon>
    </lineage>
</organism>
<feature type="domain" description="N-acetyltransferase" evidence="1">
    <location>
        <begin position="13"/>
        <end position="172"/>
    </location>
</feature>
<dbReference type="PROSITE" id="PS51186">
    <property type="entry name" value="GNAT"/>
    <property type="match status" value="1"/>
</dbReference>
<dbReference type="Proteomes" id="UP000320876">
    <property type="component" value="Unassembled WGS sequence"/>
</dbReference>
<dbReference type="EMBL" id="VFML01000001">
    <property type="protein sequence ID" value="TQJ05694.1"/>
    <property type="molecule type" value="Genomic_DNA"/>
</dbReference>
<evidence type="ECO:0000259" key="1">
    <source>
        <dbReference type="PROSITE" id="PS51186"/>
    </source>
</evidence>
<dbReference type="PANTHER" id="PTHR43792:SF1">
    <property type="entry name" value="N-ACETYLTRANSFERASE DOMAIN-CONTAINING PROTEIN"/>
    <property type="match status" value="1"/>
</dbReference>
<dbReference type="GO" id="GO:0016747">
    <property type="term" value="F:acyltransferase activity, transferring groups other than amino-acyl groups"/>
    <property type="evidence" value="ECO:0007669"/>
    <property type="project" value="InterPro"/>
</dbReference>
<reference evidence="2 3" key="1">
    <citation type="submission" date="2019-06" db="EMBL/GenBank/DDBJ databases">
        <title>Sequencing the genomes of 1000 actinobacteria strains.</title>
        <authorList>
            <person name="Klenk H.-P."/>
        </authorList>
    </citation>
    <scope>NUCLEOTIDE SEQUENCE [LARGE SCALE GENOMIC DNA]</scope>
    <source>
        <strain evidence="2 3">DSM 45679</strain>
    </source>
</reference>
<keyword evidence="3" id="KW-1185">Reference proteome</keyword>
<dbReference type="PANTHER" id="PTHR43792">
    <property type="entry name" value="GNAT FAMILY, PUTATIVE (AFU_ORTHOLOGUE AFUA_3G00765)-RELATED-RELATED"/>
    <property type="match status" value="1"/>
</dbReference>
<dbReference type="Gene3D" id="3.40.630.30">
    <property type="match status" value="1"/>
</dbReference>
<dbReference type="InterPro" id="IPR051531">
    <property type="entry name" value="N-acetyltransferase"/>
</dbReference>
<comment type="caution">
    <text evidence="2">The sequence shown here is derived from an EMBL/GenBank/DDBJ whole genome shotgun (WGS) entry which is preliminary data.</text>
</comment>
<dbReference type="Pfam" id="PF13302">
    <property type="entry name" value="Acetyltransf_3"/>
    <property type="match status" value="1"/>
</dbReference>